<keyword evidence="2" id="KW-0479">Metal-binding</keyword>
<keyword evidence="3" id="KW-0677">Repeat</keyword>
<evidence type="ECO:0000256" key="6">
    <source>
        <dbReference type="ARBA" id="ARBA00023125"/>
    </source>
</evidence>
<dbReference type="PANTHER" id="PTHR16515:SF35">
    <property type="entry name" value="FEZ FAMILY ZINC FINGER PROTEIN 2"/>
    <property type="match status" value="1"/>
</dbReference>
<dbReference type="InterPro" id="IPR050331">
    <property type="entry name" value="Zinc_finger"/>
</dbReference>
<sequence>MSSNPDKTYNTMNIDAEHKLDSLSLFQKQEAATNQGKTMYTVDNSYLCTKLRQLRNDTKLADVRFLLKDGSELLGHKAIVCQYSPVVAAQVTYLVDHMVMVNCAELDTEQDILPHILRYILDYMYGQTVNIPSADIQQVMRLAIKLDMNDFLLDCDSSLFQNKSSDQTKLKQRLRSPKLNNDSATEVLGDTMNISSCDVNVKQEVGHDETIDSQQFYPSDDNTEPLDCYYPPPSSETGIQEGDDLGEPGCVVNVKQELVKEHEDSYIDDGLTYPISDNAYEEEAANTDSTYSTRSKKRKLTKNAKKKRLPGRPCTECSKRFPTYAKVDEHKRMVHSYASGKQCTKCGETFDTYKLVAEHKRLAHGLLTCDICSKSFSNEPYLARHQILHTGERPIIILDKKGDLVFQCDSCDVLIPVEKSYVAAASISSHAYVKHLKIHHGEKPIICKTCGSRWSQMADYVCHVFSHTESKMWPCDVCDKRFVSNYGVKVHKKEVHGTNVHICETCGHKFRSLQGLVGHCKALHVDQDLNIPCEQCHRRFKTEFLLKRHFRESHTSVHLCPECGNHFSRKVYLDQHMRIHTGEKPYECVGCGDRFTQRAGLKSHRKSHPACNKALKEGMPKYKIHRTMPLVKKKKPECLYEAKTLKLMHVQNGTDVIHPNETQAAADTIITNMETYANEKQTNLESSLGTLGVQEAIFSGSTQPCVLPNLITSTYSLPGYDPNVVPWKI</sequence>
<keyword evidence="10" id="KW-1185">Reference proteome</keyword>
<dbReference type="Pfam" id="PF00096">
    <property type="entry name" value="zf-C2H2"/>
    <property type="match status" value="3"/>
</dbReference>
<dbReference type="PROSITE" id="PS50097">
    <property type="entry name" value="BTB"/>
    <property type="match status" value="1"/>
</dbReference>
<evidence type="ECO:0000256" key="4">
    <source>
        <dbReference type="ARBA" id="ARBA00022771"/>
    </source>
</evidence>
<feature type="region of interest" description="Disordered" evidence="8">
    <location>
        <begin position="284"/>
        <end position="305"/>
    </location>
</feature>
<proteinExistence type="predicted"/>
<dbReference type="Gene3D" id="3.30.160.60">
    <property type="entry name" value="Classic Zinc Finger"/>
    <property type="match status" value="6"/>
</dbReference>
<dbReference type="SUPFAM" id="SSF57667">
    <property type="entry name" value="beta-beta-alpha zinc fingers"/>
    <property type="match status" value="5"/>
</dbReference>
<dbReference type="PROSITE" id="PS00028">
    <property type="entry name" value="ZINC_FINGER_C2H2_1"/>
    <property type="match status" value="9"/>
</dbReference>
<dbReference type="SMART" id="SM00225">
    <property type="entry name" value="BTB"/>
    <property type="match status" value="1"/>
</dbReference>
<dbReference type="GO" id="GO:0008270">
    <property type="term" value="F:zinc ion binding"/>
    <property type="evidence" value="ECO:0007669"/>
    <property type="project" value="UniProtKB-KW"/>
</dbReference>
<evidence type="ECO:0000256" key="3">
    <source>
        <dbReference type="ARBA" id="ARBA00022737"/>
    </source>
</evidence>
<accession>A0A8J1XWI7</accession>
<feature type="compositionally biased region" description="Basic residues" evidence="8">
    <location>
        <begin position="294"/>
        <end position="305"/>
    </location>
</feature>
<comment type="subcellular location">
    <subcellularLocation>
        <location evidence="1">Nucleus</location>
    </subcellularLocation>
</comment>
<dbReference type="GO" id="GO:0010468">
    <property type="term" value="P:regulation of gene expression"/>
    <property type="evidence" value="ECO:0007669"/>
    <property type="project" value="TreeGrafter"/>
</dbReference>
<evidence type="ECO:0000313" key="9">
    <source>
        <dbReference type="EMBL" id="CAH1792189.1"/>
    </source>
</evidence>
<dbReference type="AlphaFoldDB" id="A0A8J1XWI7"/>
<dbReference type="InterPro" id="IPR000210">
    <property type="entry name" value="BTB/POZ_dom"/>
</dbReference>
<evidence type="ECO:0000256" key="2">
    <source>
        <dbReference type="ARBA" id="ARBA00022723"/>
    </source>
</evidence>
<evidence type="ECO:0000256" key="7">
    <source>
        <dbReference type="ARBA" id="ARBA00023242"/>
    </source>
</evidence>
<evidence type="ECO:0000256" key="8">
    <source>
        <dbReference type="SAM" id="MobiDB-lite"/>
    </source>
</evidence>
<dbReference type="SMART" id="SM00355">
    <property type="entry name" value="ZnF_C2H2"/>
    <property type="match status" value="10"/>
</dbReference>
<evidence type="ECO:0000256" key="1">
    <source>
        <dbReference type="ARBA" id="ARBA00004123"/>
    </source>
</evidence>
<dbReference type="Proteomes" id="UP000749559">
    <property type="component" value="Unassembled WGS sequence"/>
</dbReference>
<dbReference type="GO" id="GO:0005634">
    <property type="term" value="C:nucleus"/>
    <property type="evidence" value="ECO:0007669"/>
    <property type="project" value="UniProtKB-SubCell"/>
</dbReference>
<evidence type="ECO:0000256" key="5">
    <source>
        <dbReference type="ARBA" id="ARBA00022833"/>
    </source>
</evidence>
<dbReference type="Pfam" id="PF13912">
    <property type="entry name" value="zf-C2H2_6"/>
    <property type="match status" value="2"/>
</dbReference>
<name>A0A8J1XWI7_OWEFU</name>
<dbReference type="FunFam" id="3.30.160.60:FF:000358">
    <property type="entry name" value="zinc finger protein 24"/>
    <property type="match status" value="1"/>
</dbReference>
<evidence type="ECO:0000313" key="10">
    <source>
        <dbReference type="Proteomes" id="UP000749559"/>
    </source>
</evidence>
<dbReference type="Pfam" id="PF00651">
    <property type="entry name" value="BTB"/>
    <property type="match status" value="1"/>
</dbReference>
<dbReference type="InterPro" id="IPR013087">
    <property type="entry name" value="Znf_C2H2_type"/>
</dbReference>
<dbReference type="Gene3D" id="3.30.710.10">
    <property type="entry name" value="Potassium Channel Kv1.1, Chain A"/>
    <property type="match status" value="1"/>
</dbReference>
<organism evidence="9 10">
    <name type="scientific">Owenia fusiformis</name>
    <name type="common">Polychaete worm</name>
    <dbReference type="NCBI Taxonomy" id="6347"/>
    <lineage>
        <taxon>Eukaryota</taxon>
        <taxon>Metazoa</taxon>
        <taxon>Spiralia</taxon>
        <taxon>Lophotrochozoa</taxon>
        <taxon>Annelida</taxon>
        <taxon>Polychaeta</taxon>
        <taxon>Sedentaria</taxon>
        <taxon>Canalipalpata</taxon>
        <taxon>Sabellida</taxon>
        <taxon>Oweniida</taxon>
        <taxon>Oweniidae</taxon>
        <taxon>Owenia</taxon>
    </lineage>
</organism>
<protein>
    <submittedName>
        <fullName evidence="9">Uncharacterized protein</fullName>
    </submittedName>
</protein>
<dbReference type="CDD" id="cd18186">
    <property type="entry name" value="BTB_POZ_ZBTB_KLHL-like"/>
    <property type="match status" value="1"/>
</dbReference>
<dbReference type="SUPFAM" id="SSF54695">
    <property type="entry name" value="POZ domain"/>
    <property type="match status" value="1"/>
</dbReference>
<dbReference type="EMBL" id="CAIIXF020000008">
    <property type="protein sequence ID" value="CAH1792189.1"/>
    <property type="molecule type" value="Genomic_DNA"/>
</dbReference>
<dbReference type="GO" id="GO:0003677">
    <property type="term" value="F:DNA binding"/>
    <property type="evidence" value="ECO:0007669"/>
    <property type="project" value="UniProtKB-KW"/>
</dbReference>
<dbReference type="OrthoDB" id="6278242at2759"/>
<dbReference type="PANTHER" id="PTHR16515">
    <property type="entry name" value="PR DOMAIN ZINC FINGER PROTEIN"/>
    <property type="match status" value="1"/>
</dbReference>
<keyword evidence="6" id="KW-0238">DNA-binding</keyword>
<keyword evidence="5" id="KW-0862">Zinc</keyword>
<dbReference type="InterPro" id="IPR036236">
    <property type="entry name" value="Znf_C2H2_sf"/>
</dbReference>
<comment type="caution">
    <text evidence="9">The sequence shown here is derived from an EMBL/GenBank/DDBJ whole genome shotgun (WGS) entry which is preliminary data.</text>
</comment>
<gene>
    <name evidence="9" type="ORF">OFUS_LOCUS17197</name>
</gene>
<dbReference type="PROSITE" id="PS50157">
    <property type="entry name" value="ZINC_FINGER_C2H2_2"/>
    <property type="match status" value="8"/>
</dbReference>
<dbReference type="FunFam" id="3.30.160.60:FF:001450">
    <property type="entry name" value="zinc finger protein 774"/>
    <property type="match status" value="1"/>
</dbReference>
<reference evidence="9" key="1">
    <citation type="submission" date="2022-03" db="EMBL/GenBank/DDBJ databases">
        <authorList>
            <person name="Martin C."/>
        </authorList>
    </citation>
    <scope>NUCLEOTIDE SEQUENCE</scope>
</reference>
<keyword evidence="4" id="KW-0863">Zinc-finger</keyword>
<dbReference type="InterPro" id="IPR011333">
    <property type="entry name" value="SKP1/BTB/POZ_sf"/>
</dbReference>
<keyword evidence="7" id="KW-0539">Nucleus</keyword>